<evidence type="ECO:0000256" key="7">
    <source>
        <dbReference type="SAM" id="Coils"/>
    </source>
</evidence>
<dbReference type="PANTHER" id="PTHR23155">
    <property type="entry name" value="DISEASE RESISTANCE PROTEIN RP"/>
    <property type="match status" value="1"/>
</dbReference>
<dbReference type="OrthoDB" id="611104at2759"/>
<dbReference type="SMR" id="A0A3B6CDN0"/>
<evidence type="ECO:0000256" key="6">
    <source>
        <dbReference type="ARBA" id="ARBA00023054"/>
    </source>
</evidence>
<dbReference type="Gramene" id="TraesCLE_scaffold_145774_01G000200.1">
    <property type="protein sequence ID" value="TraesCLE_scaffold_145774_01G000200.1"/>
    <property type="gene ID" value="TraesCLE_scaffold_145774_01G000200"/>
</dbReference>
<keyword evidence="2" id="KW-0433">Leucine-rich repeat</keyword>
<organism evidence="12">
    <name type="scientific">Triticum aestivum</name>
    <name type="common">Wheat</name>
    <dbReference type="NCBI Taxonomy" id="4565"/>
    <lineage>
        <taxon>Eukaryota</taxon>
        <taxon>Viridiplantae</taxon>
        <taxon>Streptophyta</taxon>
        <taxon>Embryophyta</taxon>
        <taxon>Tracheophyta</taxon>
        <taxon>Spermatophyta</taxon>
        <taxon>Magnoliopsida</taxon>
        <taxon>Liliopsida</taxon>
        <taxon>Poales</taxon>
        <taxon>Poaceae</taxon>
        <taxon>BOP clade</taxon>
        <taxon>Pooideae</taxon>
        <taxon>Triticodae</taxon>
        <taxon>Triticeae</taxon>
        <taxon>Triticinae</taxon>
        <taxon>Triticum</taxon>
    </lineage>
</organism>
<dbReference type="InterPro" id="IPR055414">
    <property type="entry name" value="LRR_R13L4/SHOC2-like"/>
</dbReference>
<keyword evidence="5" id="KW-0611">Plant defense</keyword>
<dbReference type="InterPro" id="IPR042197">
    <property type="entry name" value="Apaf_helical"/>
</dbReference>
<dbReference type="OMA" id="HANAMNK"/>
<dbReference type="GO" id="GO:0042742">
    <property type="term" value="P:defense response to bacterium"/>
    <property type="evidence" value="ECO:0007669"/>
    <property type="project" value="UniProtKB-ARBA"/>
</dbReference>
<dbReference type="Pfam" id="PF18052">
    <property type="entry name" value="Rx_N"/>
    <property type="match status" value="1"/>
</dbReference>
<evidence type="ECO:0000259" key="8">
    <source>
        <dbReference type="Pfam" id="PF00931"/>
    </source>
</evidence>
<dbReference type="PANTHER" id="PTHR23155:SF990">
    <property type="entry name" value="NB-ARC DOMAIN CONTAINING PROTEIN, EXPRESSED"/>
    <property type="match status" value="1"/>
</dbReference>
<evidence type="ECO:0000259" key="11">
    <source>
        <dbReference type="Pfam" id="PF23598"/>
    </source>
</evidence>
<feature type="domain" description="NB-ARC" evidence="8">
    <location>
        <begin position="198"/>
        <end position="381"/>
    </location>
</feature>
<feature type="domain" description="Disease resistance protein winged helix" evidence="10">
    <location>
        <begin position="523"/>
        <end position="590"/>
    </location>
</feature>
<dbReference type="PRINTS" id="PR00364">
    <property type="entry name" value="DISEASERSIST"/>
</dbReference>
<comment type="similarity">
    <text evidence="1">Belongs to the disease resistance NB-LRR family.</text>
</comment>
<dbReference type="SUPFAM" id="SSF52047">
    <property type="entry name" value="RNI-like"/>
    <property type="match status" value="1"/>
</dbReference>
<dbReference type="Gramene" id="TraesWEE_scaffold_104348_01G000100.1">
    <property type="protein sequence ID" value="TraesWEE_scaffold_104348_01G000100.1"/>
    <property type="gene ID" value="TraesWEE_scaffold_104348_01G000100"/>
</dbReference>
<evidence type="ECO:0000256" key="3">
    <source>
        <dbReference type="ARBA" id="ARBA00022737"/>
    </source>
</evidence>
<dbReference type="InterPro" id="IPR058922">
    <property type="entry name" value="WHD_DRP"/>
</dbReference>
<evidence type="ECO:0000259" key="10">
    <source>
        <dbReference type="Pfam" id="PF23559"/>
    </source>
</evidence>
<dbReference type="Gene3D" id="1.10.10.10">
    <property type="entry name" value="Winged helix-like DNA-binding domain superfamily/Winged helix DNA-binding domain"/>
    <property type="match status" value="1"/>
</dbReference>
<dbReference type="Gene3D" id="3.40.50.300">
    <property type="entry name" value="P-loop containing nucleotide triphosphate hydrolases"/>
    <property type="match status" value="1"/>
</dbReference>
<dbReference type="Gramene" id="TraesKAR2B01G0466050.1">
    <property type="protein sequence ID" value="cds.TraesKAR2B01G0466050.1"/>
    <property type="gene ID" value="TraesKAR2B01G0466050"/>
</dbReference>
<dbReference type="InterPro" id="IPR038005">
    <property type="entry name" value="RX-like_CC"/>
</dbReference>
<dbReference type="InterPro" id="IPR002182">
    <property type="entry name" value="NB-ARC"/>
</dbReference>
<feature type="domain" description="Disease resistance R13L4/SHOC-2-like LRR" evidence="11">
    <location>
        <begin position="668"/>
        <end position="834"/>
    </location>
</feature>
<dbReference type="EnsemblPlants" id="TraesCS2B02G503900.1">
    <property type="protein sequence ID" value="TraesCS2B02G503900.1"/>
    <property type="gene ID" value="TraesCS2B02G503900"/>
</dbReference>
<dbReference type="GO" id="GO:0002758">
    <property type="term" value="P:innate immune response-activating signaling pathway"/>
    <property type="evidence" value="ECO:0007669"/>
    <property type="project" value="UniProtKB-ARBA"/>
</dbReference>
<dbReference type="Gene3D" id="1.10.8.430">
    <property type="entry name" value="Helical domain of apoptotic protease-activating factors"/>
    <property type="match status" value="1"/>
</dbReference>
<keyword evidence="4" id="KW-0547">Nucleotide-binding</keyword>
<dbReference type="InterPro" id="IPR032675">
    <property type="entry name" value="LRR_dom_sf"/>
</dbReference>
<evidence type="ECO:0000256" key="4">
    <source>
        <dbReference type="ARBA" id="ARBA00022741"/>
    </source>
</evidence>
<proteinExistence type="inferred from homology"/>
<dbReference type="Gramene" id="TraesCS2B03G1266900.1">
    <property type="protein sequence ID" value="TraesCS2B03G1266900.1.CDS"/>
    <property type="gene ID" value="TraesCS2B03G1266900"/>
</dbReference>
<keyword evidence="6 7" id="KW-0175">Coiled coil</keyword>
<dbReference type="Proteomes" id="UP000019116">
    <property type="component" value="Chromosome 2B"/>
</dbReference>
<evidence type="ECO:0000313" key="12">
    <source>
        <dbReference type="EnsemblPlants" id="TraesCS2B02G503900.1"/>
    </source>
</evidence>
<accession>A0A3B6CDN0</accession>
<dbReference type="Gramene" id="TraesLDM2B03G01035390.1">
    <property type="protein sequence ID" value="TraesLDM2B03G01035390.1"/>
    <property type="gene ID" value="TraesLDM2B03G01035390"/>
</dbReference>
<evidence type="ECO:0000313" key="13">
    <source>
        <dbReference type="Proteomes" id="UP000019116"/>
    </source>
</evidence>
<dbReference type="InterPro" id="IPR036388">
    <property type="entry name" value="WH-like_DNA-bd_sf"/>
</dbReference>
<evidence type="ECO:0000259" key="9">
    <source>
        <dbReference type="Pfam" id="PF18052"/>
    </source>
</evidence>
<reference evidence="12" key="1">
    <citation type="submission" date="2018-08" db="EMBL/GenBank/DDBJ databases">
        <authorList>
            <person name="Rossello M."/>
        </authorList>
    </citation>
    <scope>NUCLEOTIDE SEQUENCE [LARGE SCALE GENOMIC DNA]</scope>
    <source>
        <strain evidence="12">cv. Chinese Spring</strain>
    </source>
</reference>
<dbReference type="InterPro" id="IPR027417">
    <property type="entry name" value="P-loop_NTPase"/>
</dbReference>
<name>A0A3B6CDN0_WHEAT</name>
<dbReference type="Pfam" id="PF00931">
    <property type="entry name" value="NB-ARC"/>
    <property type="match status" value="1"/>
</dbReference>
<dbReference type="Gene3D" id="3.80.10.10">
    <property type="entry name" value="Ribonuclease Inhibitor"/>
    <property type="match status" value="1"/>
</dbReference>
<evidence type="ECO:0000256" key="1">
    <source>
        <dbReference type="ARBA" id="ARBA00008894"/>
    </source>
</evidence>
<feature type="domain" description="Disease resistance N-terminal" evidence="9">
    <location>
        <begin position="36"/>
        <end position="120"/>
    </location>
</feature>
<dbReference type="FunFam" id="1.10.10.10:FF:000322">
    <property type="entry name" value="Probable disease resistance protein At1g63360"/>
    <property type="match status" value="1"/>
</dbReference>
<protein>
    <recommendedName>
        <fullName evidence="14">NB-ARC domain-containing protein</fullName>
    </recommendedName>
</protein>
<keyword evidence="3" id="KW-0677">Repeat</keyword>
<dbReference type="Gramene" id="TraesSTA2B03G01029370.1">
    <property type="protein sequence ID" value="TraesSTA2B03G01029370.1"/>
    <property type="gene ID" value="TraesSTA2B03G01029370"/>
</dbReference>
<dbReference type="GO" id="GO:0043531">
    <property type="term" value="F:ADP binding"/>
    <property type="evidence" value="ECO:0007669"/>
    <property type="project" value="InterPro"/>
</dbReference>
<dbReference type="Pfam" id="PF23559">
    <property type="entry name" value="WHD_DRP"/>
    <property type="match status" value="1"/>
</dbReference>
<dbReference type="AlphaFoldDB" id="A0A3B6CDN0"/>
<feature type="coiled-coil region" evidence="7">
    <location>
        <begin position="143"/>
        <end position="170"/>
    </location>
</feature>
<dbReference type="InterPro" id="IPR044974">
    <property type="entry name" value="Disease_R_plants"/>
</dbReference>
<sequence length="915" mass="104891">MISTLHRHKHAEIYSRLSQVIRREQVKGEQAMAETAITAVLSKFGELAASEAKLLAQVGDDMMLLRDRLEWLQAFIRDADRKRRSGTDGLTRVWVRQTRDVAFQVEDALDEFFHEVDLESQGYQGLIKWCKYLTGFWTQIIVRHGLSSRLKRIKSRLEQISENQKEYKIEHTSLAALTSSTTAIAAWRDDRASAIGLDEHVKTIEGMLFREDHPEPMFISIFGESGVGKSTLISVLGDKIHENFDLIFGYPVVPDSSTEDLLREIYRRIAEHCTEEEKANCGESREAIHTPGKIRRLLANKKYLMILSGISSKTMLNCVRASLPVGNTGSSVVLVLDSEYEEVAWHANSMNKDGVNKIHLLSRLDEKQSGQLFRSRAFRKQEYSESEHMGIYDRIMSHWRSFRKEESNEEGNTRMYDKIVYDITGGYPLAIVVLAGLLRFKEKPGQWEAVLQQLRPGPGTEEKQDSRGNQITEDVQGKCIEWQTGPATQANTSTTTTIERVFWASFEDLPNDLKSCFLYFAAFPKNIVQYASQMVQMWMAEGFIKPQKGKSMEELGHDYLKEMVLRCLVQIEDTNAAGGIEGVRVQRNLHGFLHSEAREAGFVEVHDMHDAFVPSSVRRLSFMSFGGRYTTVTNKFPKLRSFICRVEEEDEQSDDSQGVDMKHRWHDMRFLRRSKFMRLISLKGLRLNKLPDDIGCMVHQRYLRVDSKDLKDLPSSMKRLTNLQTLDIRGTQVEEIHISLWTMKTLRHVLADNLKLPPVQVFPIRKELDELQTVHGVKPHHQGEWDQLNCPLLKMTKLRSLELQGLEDAKHGAALKAALGRMHLLGHLKLKGDEIPPCVFTEQGLQYLQTVELEGPVQWPPADAFNELRIPRPNLVQLSLTDTNDAPQDIQEELRKAGFNRSTSRLRTVYRLPYR</sequence>
<dbReference type="InterPro" id="IPR041118">
    <property type="entry name" value="Rx_N"/>
</dbReference>
<evidence type="ECO:0000256" key="5">
    <source>
        <dbReference type="ARBA" id="ARBA00022821"/>
    </source>
</evidence>
<dbReference type="SUPFAM" id="SSF52540">
    <property type="entry name" value="P-loop containing nucleoside triphosphate hydrolases"/>
    <property type="match status" value="1"/>
</dbReference>
<dbReference type="Gene3D" id="1.20.5.4130">
    <property type="match status" value="1"/>
</dbReference>
<dbReference type="STRING" id="4565.A0A3B6CDN0"/>
<dbReference type="GO" id="GO:0009626">
    <property type="term" value="P:plant-type hypersensitive response"/>
    <property type="evidence" value="ECO:0007669"/>
    <property type="project" value="UniProtKB-ARBA"/>
</dbReference>
<gene>
    <name evidence="12" type="primary">LOC123046855</name>
</gene>
<reference evidence="12" key="2">
    <citation type="submission" date="2018-10" db="UniProtKB">
        <authorList>
            <consortium name="EnsemblPlants"/>
        </authorList>
    </citation>
    <scope>IDENTIFICATION</scope>
</reference>
<dbReference type="PaxDb" id="4565-Traes_2BL_FB78023C0.1"/>
<dbReference type="CDD" id="cd14798">
    <property type="entry name" value="RX-CC_like"/>
    <property type="match status" value="1"/>
</dbReference>
<keyword evidence="13" id="KW-1185">Reference proteome</keyword>
<dbReference type="Pfam" id="PF23598">
    <property type="entry name" value="LRR_14"/>
    <property type="match status" value="1"/>
</dbReference>
<evidence type="ECO:0000256" key="2">
    <source>
        <dbReference type="ARBA" id="ARBA00022614"/>
    </source>
</evidence>
<evidence type="ECO:0008006" key="14">
    <source>
        <dbReference type="Google" id="ProtNLM"/>
    </source>
</evidence>
<dbReference type="Gramene" id="TraesCS2B02G503900.1">
    <property type="protein sequence ID" value="TraesCS2B02G503900.1"/>
    <property type="gene ID" value="TraesCS2B02G503900"/>
</dbReference>